<dbReference type="InterPro" id="IPR031569">
    <property type="entry name" value="ApeC"/>
</dbReference>
<evidence type="ECO:0000256" key="3">
    <source>
        <dbReference type="SAM" id="SignalP"/>
    </source>
</evidence>
<dbReference type="PANTHER" id="PTHR19324:SF33">
    <property type="entry name" value="MUCIN-5AC"/>
    <property type="match status" value="1"/>
</dbReference>
<dbReference type="Pfam" id="PF00431">
    <property type="entry name" value="CUB"/>
    <property type="match status" value="1"/>
</dbReference>
<organism evidence="5 6">
    <name type="scientific">Branchiostoma belcheri</name>
    <name type="common">Amphioxus</name>
    <dbReference type="NCBI Taxonomy" id="7741"/>
    <lineage>
        <taxon>Eukaryota</taxon>
        <taxon>Metazoa</taxon>
        <taxon>Chordata</taxon>
        <taxon>Cephalochordata</taxon>
        <taxon>Leptocardii</taxon>
        <taxon>Amphioxiformes</taxon>
        <taxon>Branchiostomatidae</taxon>
        <taxon>Branchiostoma</taxon>
    </lineage>
</organism>
<dbReference type="SMART" id="SM00042">
    <property type="entry name" value="CUB"/>
    <property type="match status" value="1"/>
</dbReference>
<dbReference type="RefSeq" id="XP_019621313.1">
    <property type="nucleotide sequence ID" value="XM_019765754.1"/>
</dbReference>
<comment type="caution">
    <text evidence="2">Lacks conserved residue(s) required for the propagation of feature annotation.</text>
</comment>
<keyword evidence="1" id="KW-1015">Disulfide bond</keyword>
<evidence type="ECO:0000256" key="2">
    <source>
        <dbReference type="PROSITE-ProRule" id="PRU00059"/>
    </source>
</evidence>
<dbReference type="Proteomes" id="UP000515135">
    <property type="component" value="Unplaced"/>
</dbReference>
<dbReference type="Pfam" id="PF16977">
    <property type="entry name" value="ApeC"/>
    <property type="match status" value="1"/>
</dbReference>
<evidence type="ECO:0000259" key="4">
    <source>
        <dbReference type="PROSITE" id="PS01180"/>
    </source>
</evidence>
<dbReference type="PANTHER" id="PTHR19324">
    <property type="entry name" value="PERFORIN-LIKE PROTEIN 1"/>
    <property type="match status" value="1"/>
</dbReference>
<dbReference type="CDD" id="cd00041">
    <property type="entry name" value="CUB"/>
    <property type="match status" value="1"/>
</dbReference>
<evidence type="ECO:0000313" key="6">
    <source>
        <dbReference type="RefSeq" id="XP_019621313.1"/>
    </source>
</evidence>
<dbReference type="SUPFAM" id="SSF49854">
    <property type="entry name" value="Spermadhesin, CUB domain"/>
    <property type="match status" value="1"/>
</dbReference>
<feature type="signal peptide" evidence="3">
    <location>
        <begin position="1"/>
        <end position="20"/>
    </location>
</feature>
<sequence>MSVLTAFVLGVTVLCTQVTSDSVCGGNHSGTTFGTIVATPGQGTCQWSIEVPWGSSVRLTFETFHLHDGEVAVYEHCNVGNQLGTFKGPDVPPSVTSYSNKMVVTMTSSGVGTGMGFLAHYEAVPVPRATMENSPDDNLSPLDIQDGCLTHTVGDCWATEDERGLQNCVCGGEYRVCYAVRCLTGTSAVMGKDGHWECRRYQESRGLKISGQTKFVPVPLIVQAVVGLVNWSLGNAFEEPDPQEQILADLQALDHRLDNLHGQLDSLQTHQNWAVDASLYAHSEQRLRDTLDYLTNVLYVDPAGQMQPSAAAQQWADTVLSTGQDGLFSVLNRFHEMVVGSSGLFGSKSLLLTYDAMLASTMPRDSVAYWNKLLWFYEYTYSLQVAGYSAWSTALNVKGRQAETPAVMARGRGKLSEQACFLEMYLREWPSGTYGLPMTNTGCPVAANVTWETGSRFQDTAGYNEWSDGLHFPADSFQSSTVRQEFCMKTSTDGGSGEWPAGSYCVFKKGACPDDFHEGHIIWDDVDVFNDNELSGAVPDGVYDANTEIHYCCREDGSYRTPIRLPIMAPFYLFRHQQGCQMVEGITSPVDEWFWFDDDDWFNHNELGGAHPYDDGDPDNHKVHYCFYQRDELAS</sequence>
<name>A0A6P4YA10_BRABE</name>
<dbReference type="PROSITE" id="PS01180">
    <property type="entry name" value="CUB"/>
    <property type="match status" value="1"/>
</dbReference>
<dbReference type="AlphaFoldDB" id="A0A6P4YA10"/>
<dbReference type="InterPro" id="IPR035914">
    <property type="entry name" value="Sperma_CUB_dom_sf"/>
</dbReference>
<keyword evidence="5" id="KW-1185">Reference proteome</keyword>
<dbReference type="InterPro" id="IPR000859">
    <property type="entry name" value="CUB_dom"/>
</dbReference>
<feature type="domain" description="CUB" evidence="4">
    <location>
        <begin position="24"/>
        <end position="124"/>
    </location>
</feature>
<accession>A0A6P4YA10</accession>
<dbReference type="GeneID" id="109467707"/>
<feature type="chain" id="PRO_5027708753" evidence="3">
    <location>
        <begin position="21"/>
        <end position="635"/>
    </location>
</feature>
<proteinExistence type="predicted"/>
<dbReference type="KEGG" id="bbel:109467707"/>
<gene>
    <name evidence="6" type="primary">LOC109467707</name>
</gene>
<evidence type="ECO:0000256" key="1">
    <source>
        <dbReference type="ARBA" id="ARBA00023157"/>
    </source>
</evidence>
<dbReference type="Gene3D" id="2.60.120.290">
    <property type="entry name" value="Spermadhesin, CUB domain"/>
    <property type="match status" value="1"/>
</dbReference>
<keyword evidence="3" id="KW-0732">Signal</keyword>
<dbReference type="OrthoDB" id="5954510at2759"/>
<protein>
    <submittedName>
        <fullName evidence="6">Uncharacterized protein LOC109467707</fullName>
    </submittedName>
</protein>
<reference evidence="6" key="1">
    <citation type="submission" date="2025-08" db="UniProtKB">
        <authorList>
            <consortium name="RefSeq"/>
        </authorList>
    </citation>
    <scope>IDENTIFICATION</scope>
    <source>
        <tissue evidence="6">Gonad</tissue>
    </source>
</reference>
<evidence type="ECO:0000313" key="5">
    <source>
        <dbReference type="Proteomes" id="UP000515135"/>
    </source>
</evidence>